<dbReference type="EMBL" id="CAWUPB010001159">
    <property type="protein sequence ID" value="CAK7340101.1"/>
    <property type="molecule type" value="Genomic_DNA"/>
</dbReference>
<reference evidence="1 2" key="1">
    <citation type="submission" date="2024-01" db="EMBL/GenBank/DDBJ databases">
        <authorList>
            <person name="Waweru B."/>
        </authorList>
    </citation>
    <scope>NUCLEOTIDE SEQUENCE [LARGE SCALE GENOMIC DNA]</scope>
</reference>
<accession>A0AAV1RWC7</accession>
<name>A0AAV1RWC7_9ROSI</name>
<organism evidence="1 2">
    <name type="scientific">Dovyalis caffra</name>
    <dbReference type="NCBI Taxonomy" id="77055"/>
    <lineage>
        <taxon>Eukaryota</taxon>
        <taxon>Viridiplantae</taxon>
        <taxon>Streptophyta</taxon>
        <taxon>Embryophyta</taxon>
        <taxon>Tracheophyta</taxon>
        <taxon>Spermatophyta</taxon>
        <taxon>Magnoliopsida</taxon>
        <taxon>eudicotyledons</taxon>
        <taxon>Gunneridae</taxon>
        <taxon>Pentapetalae</taxon>
        <taxon>rosids</taxon>
        <taxon>fabids</taxon>
        <taxon>Malpighiales</taxon>
        <taxon>Salicaceae</taxon>
        <taxon>Flacourtieae</taxon>
        <taxon>Dovyalis</taxon>
    </lineage>
</organism>
<proteinExistence type="predicted"/>
<keyword evidence="2" id="KW-1185">Reference proteome</keyword>
<comment type="caution">
    <text evidence="1">The sequence shown here is derived from an EMBL/GenBank/DDBJ whole genome shotgun (WGS) entry which is preliminary data.</text>
</comment>
<evidence type="ECO:0000313" key="2">
    <source>
        <dbReference type="Proteomes" id="UP001314170"/>
    </source>
</evidence>
<dbReference type="Proteomes" id="UP001314170">
    <property type="component" value="Unassembled WGS sequence"/>
</dbReference>
<protein>
    <submittedName>
        <fullName evidence="1">Uncharacterized protein</fullName>
    </submittedName>
</protein>
<sequence>MLKTLTARDIALRMKYKPSKLIHRSLPKASAAGKSGASSAQARNTGKFRENHKLGILAEKLFDEKVPIRKKTSHATENHNLFGLEAFVGNNAPLFIWNYAIKDDHHDNSFLLKLFRRLATVKDDGTVQFEVPGDIQPPRLDFGTGVVHNEVFDEEPVDTVGDTVGVHDMPPCK</sequence>
<gene>
    <name evidence="1" type="ORF">DCAF_LOCUS15182</name>
</gene>
<dbReference type="AlphaFoldDB" id="A0AAV1RWC7"/>
<evidence type="ECO:0000313" key="1">
    <source>
        <dbReference type="EMBL" id="CAK7340101.1"/>
    </source>
</evidence>